<dbReference type="GO" id="GO:0043565">
    <property type="term" value="F:sequence-specific DNA binding"/>
    <property type="evidence" value="ECO:0007669"/>
    <property type="project" value="InterPro"/>
</dbReference>
<evidence type="ECO:0000256" key="4">
    <source>
        <dbReference type="ARBA" id="ARBA00023012"/>
    </source>
</evidence>
<keyword evidence="9" id="KW-0175">Coiled coil</keyword>
<feature type="coiled-coil region" evidence="9">
    <location>
        <begin position="130"/>
        <end position="164"/>
    </location>
</feature>
<feature type="domain" description="Response regulatory" evidence="11">
    <location>
        <begin position="17"/>
        <end position="134"/>
    </location>
</feature>
<evidence type="ECO:0000256" key="5">
    <source>
        <dbReference type="ARBA" id="ARBA00023015"/>
    </source>
</evidence>
<reference evidence="12 13" key="1">
    <citation type="submission" date="2018-10" db="EMBL/GenBank/DDBJ databases">
        <title>Genome Sequence of Cohnella sp.</title>
        <authorList>
            <person name="Srinivasan S."/>
            <person name="Kim M.K."/>
        </authorList>
    </citation>
    <scope>NUCLEOTIDE SEQUENCE [LARGE SCALE GENOMIC DNA]</scope>
    <source>
        <strain evidence="12 13">18JY8-7</strain>
    </source>
</reference>
<comment type="subcellular location">
    <subcellularLocation>
        <location evidence="1">Cytoplasm</location>
    </subcellularLocation>
</comment>
<keyword evidence="4" id="KW-0902">Two-component regulatory system</keyword>
<dbReference type="SMART" id="SM00448">
    <property type="entry name" value="REC"/>
    <property type="match status" value="1"/>
</dbReference>
<dbReference type="AlphaFoldDB" id="A0A3G3K0C9"/>
<evidence type="ECO:0000256" key="7">
    <source>
        <dbReference type="ARBA" id="ARBA00023163"/>
    </source>
</evidence>
<proteinExistence type="predicted"/>
<dbReference type="GO" id="GO:0005737">
    <property type="term" value="C:cytoplasm"/>
    <property type="evidence" value="ECO:0007669"/>
    <property type="project" value="UniProtKB-SubCell"/>
</dbReference>
<dbReference type="Gene3D" id="3.40.50.2300">
    <property type="match status" value="1"/>
</dbReference>
<feature type="domain" description="HTH araC/xylS-type" evidence="10">
    <location>
        <begin position="448"/>
        <end position="547"/>
    </location>
</feature>
<evidence type="ECO:0000256" key="8">
    <source>
        <dbReference type="PROSITE-ProRule" id="PRU00169"/>
    </source>
</evidence>
<keyword evidence="3 8" id="KW-0597">Phosphoprotein</keyword>
<evidence type="ECO:0000259" key="10">
    <source>
        <dbReference type="PROSITE" id="PS01124"/>
    </source>
</evidence>
<organism evidence="12 13">
    <name type="scientific">Cohnella candidum</name>
    <dbReference type="NCBI Taxonomy" id="2674991"/>
    <lineage>
        <taxon>Bacteria</taxon>
        <taxon>Bacillati</taxon>
        <taxon>Bacillota</taxon>
        <taxon>Bacilli</taxon>
        <taxon>Bacillales</taxon>
        <taxon>Paenibacillaceae</taxon>
        <taxon>Cohnella</taxon>
    </lineage>
</organism>
<dbReference type="PROSITE" id="PS50110">
    <property type="entry name" value="RESPONSE_REGULATORY"/>
    <property type="match status" value="1"/>
</dbReference>
<protein>
    <submittedName>
        <fullName evidence="12">DNA-binding response regulator</fullName>
    </submittedName>
</protein>
<dbReference type="SMART" id="SM00342">
    <property type="entry name" value="HTH_ARAC"/>
    <property type="match status" value="1"/>
</dbReference>
<dbReference type="PROSITE" id="PS01124">
    <property type="entry name" value="HTH_ARAC_FAMILY_2"/>
    <property type="match status" value="1"/>
</dbReference>
<dbReference type="GO" id="GO:0000160">
    <property type="term" value="P:phosphorelay signal transduction system"/>
    <property type="evidence" value="ECO:0007669"/>
    <property type="project" value="UniProtKB-KW"/>
</dbReference>
<dbReference type="InterPro" id="IPR018060">
    <property type="entry name" value="HTH_AraC"/>
</dbReference>
<keyword evidence="2" id="KW-0963">Cytoplasm</keyword>
<evidence type="ECO:0000256" key="6">
    <source>
        <dbReference type="ARBA" id="ARBA00023125"/>
    </source>
</evidence>
<name>A0A3G3K0C9_9BACL</name>
<evidence type="ECO:0000256" key="1">
    <source>
        <dbReference type="ARBA" id="ARBA00004496"/>
    </source>
</evidence>
<keyword evidence="5" id="KW-0805">Transcription regulation</keyword>
<keyword evidence="6 12" id="KW-0238">DNA-binding</keyword>
<evidence type="ECO:0000313" key="12">
    <source>
        <dbReference type="EMBL" id="AYQ73873.1"/>
    </source>
</evidence>
<dbReference type="InterPro" id="IPR051552">
    <property type="entry name" value="HptR"/>
</dbReference>
<dbReference type="InterPro" id="IPR041522">
    <property type="entry name" value="CdaR_GGDEF"/>
</dbReference>
<dbReference type="Pfam" id="PF00072">
    <property type="entry name" value="Response_reg"/>
    <property type="match status" value="1"/>
</dbReference>
<dbReference type="InterPro" id="IPR001789">
    <property type="entry name" value="Sig_transdc_resp-reg_receiver"/>
</dbReference>
<evidence type="ECO:0000256" key="3">
    <source>
        <dbReference type="ARBA" id="ARBA00022553"/>
    </source>
</evidence>
<dbReference type="KEGG" id="coh:EAV92_15575"/>
<keyword evidence="7" id="KW-0804">Transcription</keyword>
<keyword evidence="13" id="KW-1185">Reference proteome</keyword>
<evidence type="ECO:0000313" key="13">
    <source>
        <dbReference type="Proteomes" id="UP000269097"/>
    </source>
</evidence>
<gene>
    <name evidence="12" type="ORF">EAV92_15575</name>
</gene>
<evidence type="ECO:0000256" key="2">
    <source>
        <dbReference type="ARBA" id="ARBA00022490"/>
    </source>
</evidence>
<feature type="modified residue" description="4-aspartylphosphate" evidence="8">
    <location>
        <position position="69"/>
    </location>
</feature>
<dbReference type="CDD" id="cd17536">
    <property type="entry name" value="REC_YesN-like"/>
    <property type="match status" value="1"/>
</dbReference>
<sequence length="553" mass="63273">MGLDSTKRRLRRDFMYKLLIVDDEELVREAIKEQMDWEKLGYRCAGDCEDGAEALEFVERETPDIVLTDIGMPFMDGLELTRELSLRFPQVKVVILTGYDDFDYARQAVKLQAVDYILKPITSAELEGVLLKLKEELDHEGRRKRDYEQLRRQLAENMPLLRERFLERFVSTPMAEKAAADGCAFFGIAMQGPFLVEAAIRVDEFAAETSPTPSDQELYRFAVYNIAQEIAARHPGAEVFRDVENRVLALFSGDDAEELQERSLATAEEILKSVSSYLPLRISVGIGHTCRRGQHVPAVHQSALSALDYRFVTGGGEVIRITDMECRDRPALLSAVAWENELITKLKTGTARELDEWVDRLFAAFREHLFPIEVCYLYLQRIVLTLLHTLYETDGNLIRTFGEAENPILRINRFAKLDEMEGWMKGLCADAVSAIQSKREDHGQLQVEKAIAYVKEHYQDPDLSLKSVCKHISMSVSYFSTLFKQHTGKTFVEHVTQERMEKAKELLKLTAMKNYEIAYAVGYSDPHYFSGAFKKHEGDTPTDYRLKMSDRKA</sequence>
<dbReference type="Gene3D" id="1.10.10.60">
    <property type="entry name" value="Homeodomain-like"/>
    <property type="match status" value="2"/>
</dbReference>
<dbReference type="SUPFAM" id="SSF52172">
    <property type="entry name" value="CheY-like"/>
    <property type="match status" value="1"/>
</dbReference>
<dbReference type="EMBL" id="CP033433">
    <property type="protein sequence ID" value="AYQ73873.1"/>
    <property type="molecule type" value="Genomic_DNA"/>
</dbReference>
<dbReference type="InterPro" id="IPR011006">
    <property type="entry name" value="CheY-like_superfamily"/>
</dbReference>
<dbReference type="Pfam" id="PF12833">
    <property type="entry name" value="HTH_18"/>
    <property type="match status" value="1"/>
</dbReference>
<accession>A0A3G3K0C9</accession>
<evidence type="ECO:0000256" key="9">
    <source>
        <dbReference type="SAM" id="Coils"/>
    </source>
</evidence>
<dbReference type="SUPFAM" id="SSF46689">
    <property type="entry name" value="Homeodomain-like"/>
    <property type="match status" value="2"/>
</dbReference>
<dbReference type="GO" id="GO:0003700">
    <property type="term" value="F:DNA-binding transcription factor activity"/>
    <property type="evidence" value="ECO:0007669"/>
    <property type="project" value="InterPro"/>
</dbReference>
<dbReference type="PANTHER" id="PTHR42713:SF3">
    <property type="entry name" value="TRANSCRIPTIONAL REGULATORY PROTEIN HPTR"/>
    <property type="match status" value="1"/>
</dbReference>
<dbReference type="PANTHER" id="PTHR42713">
    <property type="entry name" value="HISTIDINE KINASE-RELATED"/>
    <property type="match status" value="1"/>
</dbReference>
<dbReference type="Proteomes" id="UP000269097">
    <property type="component" value="Chromosome"/>
</dbReference>
<dbReference type="Pfam" id="PF17853">
    <property type="entry name" value="GGDEF_2"/>
    <property type="match status" value="1"/>
</dbReference>
<dbReference type="InterPro" id="IPR009057">
    <property type="entry name" value="Homeodomain-like_sf"/>
</dbReference>
<evidence type="ECO:0000259" key="11">
    <source>
        <dbReference type="PROSITE" id="PS50110"/>
    </source>
</evidence>